<sequence length="286" mass="30901">MAGDPRAASKGDWWETPRERALLIRPDRKPNTLENEIGPMPKIGINLYSVRTLEEPLESVLDRVAEAGYDGVQFAGPYTPLEGDAAEIAAELESRGLEAAPPHVGIDALRDEDERERILAAYDEIGVDGVVVPWLPPDRFESAAAIDDAAAELEELATVLSATGLELHYHNHDHEYTEIDGEWAFDRLLEGTGIGIELDVGWALAGGDDPAARIRDHGARANQVHLKDLELDAEPGFVEIGAGDVDVSACVEAAEAAAVEWLVYEHDDPDDPAAAIDRGAAFLRSS</sequence>
<reference evidence="3" key="1">
    <citation type="submission" date="2016-10" db="EMBL/GenBank/DDBJ databases">
        <authorList>
            <person name="Varghese N."/>
            <person name="Submissions S."/>
        </authorList>
    </citation>
    <scope>NUCLEOTIDE SEQUENCE [LARGE SCALE GENOMIC DNA]</scope>
    <source>
        <strain evidence="3">DSM 24767</strain>
    </source>
</reference>
<dbReference type="SUPFAM" id="SSF51658">
    <property type="entry name" value="Xylose isomerase-like"/>
    <property type="match status" value="1"/>
</dbReference>
<accession>A0A1H1H201</accession>
<evidence type="ECO:0000313" key="3">
    <source>
        <dbReference type="Proteomes" id="UP000198848"/>
    </source>
</evidence>
<proteinExistence type="predicted"/>
<dbReference type="AlphaFoldDB" id="A0A1H1H201"/>
<dbReference type="Proteomes" id="UP000198848">
    <property type="component" value="Unassembled WGS sequence"/>
</dbReference>
<gene>
    <name evidence="2" type="ORF">SAMN04489842_2742</name>
</gene>
<dbReference type="PANTHER" id="PTHR12110:SF41">
    <property type="entry name" value="INOSOSE DEHYDRATASE"/>
    <property type="match status" value="1"/>
</dbReference>
<evidence type="ECO:0000259" key="1">
    <source>
        <dbReference type="Pfam" id="PF01261"/>
    </source>
</evidence>
<keyword evidence="2" id="KW-0413">Isomerase</keyword>
<dbReference type="InterPro" id="IPR013022">
    <property type="entry name" value="Xyl_isomerase-like_TIM-brl"/>
</dbReference>
<evidence type="ECO:0000313" key="2">
    <source>
        <dbReference type="EMBL" id="SDR19383.1"/>
    </source>
</evidence>
<keyword evidence="3" id="KW-1185">Reference proteome</keyword>
<organism evidence="2 3">
    <name type="scientific">Natronobacterium texcoconense</name>
    <dbReference type="NCBI Taxonomy" id="1095778"/>
    <lineage>
        <taxon>Archaea</taxon>
        <taxon>Methanobacteriati</taxon>
        <taxon>Methanobacteriota</taxon>
        <taxon>Stenosarchaea group</taxon>
        <taxon>Halobacteria</taxon>
        <taxon>Halobacteriales</taxon>
        <taxon>Natrialbaceae</taxon>
        <taxon>Natronobacterium</taxon>
    </lineage>
</organism>
<dbReference type="STRING" id="1095778.SAMN04489842_2742"/>
<name>A0A1H1H201_NATTX</name>
<dbReference type="Pfam" id="PF01261">
    <property type="entry name" value="AP_endonuc_2"/>
    <property type="match status" value="1"/>
</dbReference>
<dbReference type="EMBL" id="FNLC01000002">
    <property type="protein sequence ID" value="SDR19383.1"/>
    <property type="molecule type" value="Genomic_DNA"/>
</dbReference>
<dbReference type="PANTHER" id="PTHR12110">
    <property type="entry name" value="HYDROXYPYRUVATE ISOMERASE"/>
    <property type="match status" value="1"/>
</dbReference>
<protein>
    <submittedName>
        <fullName evidence="2">Sugar phosphate isomerase/epimerase</fullName>
    </submittedName>
</protein>
<dbReference type="GO" id="GO:0016853">
    <property type="term" value="F:isomerase activity"/>
    <property type="evidence" value="ECO:0007669"/>
    <property type="project" value="UniProtKB-KW"/>
</dbReference>
<dbReference type="InterPro" id="IPR050312">
    <property type="entry name" value="IolE/XylAMocC-like"/>
</dbReference>
<dbReference type="Gene3D" id="3.20.20.150">
    <property type="entry name" value="Divalent-metal-dependent TIM barrel enzymes"/>
    <property type="match status" value="1"/>
</dbReference>
<feature type="domain" description="Xylose isomerase-like TIM barrel" evidence="1">
    <location>
        <begin position="61"/>
        <end position="285"/>
    </location>
</feature>
<dbReference type="InterPro" id="IPR036237">
    <property type="entry name" value="Xyl_isomerase-like_sf"/>
</dbReference>